<feature type="region of interest" description="Disordered" evidence="10">
    <location>
        <begin position="331"/>
        <end position="476"/>
    </location>
</feature>
<feature type="compositionally biased region" description="Low complexity" evidence="10">
    <location>
        <begin position="352"/>
        <end position="366"/>
    </location>
</feature>
<dbReference type="InterPro" id="IPR036915">
    <property type="entry name" value="Cyclin-like_sf"/>
</dbReference>
<dbReference type="AlphaFoldDB" id="A0A316UF29"/>
<evidence type="ECO:0000256" key="4">
    <source>
        <dbReference type="ARBA" id="ARBA00023015"/>
    </source>
</evidence>
<dbReference type="GO" id="GO:0006357">
    <property type="term" value="P:regulation of transcription by RNA polymerase II"/>
    <property type="evidence" value="ECO:0007669"/>
    <property type="project" value="InterPro"/>
</dbReference>
<dbReference type="RefSeq" id="XP_025351009.1">
    <property type="nucleotide sequence ID" value="XM_025493769.1"/>
</dbReference>
<keyword evidence="6" id="KW-0010">Activator</keyword>
<dbReference type="CDD" id="cd20513">
    <property type="entry name" value="CYCLIN_CCNC_rpt1"/>
    <property type="match status" value="1"/>
</dbReference>
<organism evidence="12 13">
    <name type="scientific">Pseudomicrostroma glucosiphilum</name>
    <dbReference type="NCBI Taxonomy" id="1684307"/>
    <lineage>
        <taxon>Eukaryota</taxon>
        <taxon>Fungi</taxon>
        <taxon>Dikarya</taxon>
        <taxon>Basidiomycota</taxon>
        <taxon>Ustilaginomycotina</taxon>
        <taxon>Exobasidiomycetes</taxon>
        <taxon>Microstromatales</taxon>
        <taxon>Microstromatales incertae sedis</taxon>
        <taxon>Pseudomicrostroma</taxon>
    </lineage>
</organism>
<feature type="compositionally biased region" description="Basic and acidic residues" evidence="10">
    <location>
        <begin position="331"/>
        <end position="347"/>
    </location>
</feature>
<dbReference type="SMART" id="SM00385">
    <property type="entry name" value="CYCLIN"/>
    <property type="match status" value="2"/>
</dbReference>
<feature type="compositionally biased region" description="Polar residues" evidence="10">
    <location>
        <begin position="455"/>
        <end position="473"/>
    </location>
</feature>
<evidence type="ECO:0000256" key="2">
    <source>
        <dbReference type="ARBA" id="ARBA00008638"/>
    </source>
</evidence>
<dbReference type="GO" id="GO:0016538">
    <property type="term" value="F:cyclin-dependent protein serine/threonine kinase regulator activity"/>
    <property type="evidence" value="ECO:0007669"/>
    <property type="project" value="InterPro"/>
</dbReference>
<evidence type="ECO:0000256" key="8">
    <source>
        <dbReference type="ARBA" id="ARBA00023242"/>
    </source>
</evidence>
<evidence type="ECO:0000256" key="5">
    <source>
        <dbReference type="ARBA" id="ARBA00023127"/>
    </source>
</evidence>
<dbReference type="FunFam" id="1.10.472.10:FF:000076">
    <property type="entry name" value="RNA polymerase II holoenzyme cyclin-like subunit"/>
    <property type="match status" value="1"/>
</dbReference>
<dbReference type="OrthoDB" id="10266018at2759"/>
<reference evidence="12 13" key="1">
    <citation type="journal article" date="2018" name="Mol. Biol. Evol.">
        <title>Broad Genomic Sampling Reveals a Smut Pathogenic Ancestry of the Fungal Clade Ustilaginomycotina.</title>
        <authorList>
            <person name="Kijpornyongpan T."/>
            <person name="Mondo S.J."/>
            <person name="Barry K."/>
            <person name="Sandor L."/>
            <person name="Lee J."/>
            <person name="Lipzen A."/>
            <person name="Pangilinan J."/>
            <person name="LaButti K."/>
            <person name="Hainaut M."/>
            <person name="Henrissat B."/>
            <person name="Grigoriev I.V."/>
            <person name="Spatafora J.W."/>
            <person name="Aime M.C."/>
        </authorList>
    </citation>
    <scope>NUCLEOTIDE SEQUENCE [LARGE SCALE GENOMIC DNA]</scope>
    <source>
        <strain evidence="12 13">MCA 4718</strain>
    </source>
</reference>
<feature type="compositionally biased region" description="Pro residues" evidence="10">
    <location>
        <begin position="393"/>
        <end position="406"/>
    </location>
</feature>
<keyword evidence="8" id="KW-0539">Nucleus</keyword>
<comment type="similarity">
    <text evidence="2">Belongs to the cyclin family. Cyclin C subfamily.</text>
</comment>
<dbReference type="PANTHER" id="PTHR10026">
    <property type="entry name" value="CYCLIN"/>
    <property type="match status" value="1"/>
</dbReference>
<dbReference type="InterPro" id="IPR013763">
    <property type="entry name" value="Cyclin-like_dom"/>
</dbReference>
<dbReference type="Pfam" id="PF00134">
    <property type="entry name" value="Cyclin_N"/>
    <property type="match status" value="1"/>
</dbReference>
<dbReference type="EMBL" id="KZ819321">
    <property type="protein sequence ID" value="PWN23849.1"/>
    <property type="molecule type" value="Genomic_DNA"/>
</dbReference>
<feature type="domain" description="Cyclin-like" evidence="11">
    <location>
        <begin position="251"/>
        <end position="338"/>
    </location>
</feature>
<proteinExistence type="inferred from homology"/>
<keyword evidence="5 9" id="KW-0195">Cyclin</keyword>
<feature type="compositionally biased region" description="Polar residues" evidence="10">
    <location>
        <begin position="372"/>
        <end position="388"/>
    </location>
</feature>
<keyword evidence="7" id="KW-0804">Transcription</keyword>
<evidence type="ECO:0000256" key="9">
    <source>
        <dbReference type="RuleBase" id="RU000383"/>
    </source>
</evidence>
<keyword evidence="3" id="KW-0678">Repressor</keyword>
<evidence type="ECO:0000256" key="10">
    <source>
        <dbReference type="SAM" id="MobiDB-lite"/>
    </source>
</evidence>
<dbReference type="InterPro" id="IPR006671">
    <property type="entry name" value="Cyclin_N"/>
</dbReference>
<evidence type="ECO:0000256" key="7">
    <source>
        <dbReference type="ARBA" id="ARBA00023163"/>
    </source>
</evidence>
<keyword evidence="13" id="KW-1185">Reference proteome</keyword>
<protein>
    <recommendedName>
        <fullName evidence="11">Cyclin-like domain-containing protein</fullName>
    </recommendedName>
</protein>
<dbReference type="STRING" id="1684307.A0A316UF29"/>
<comment type="subcellular location">
    <subcellularLocation>
        <location evidence="1">Nucleus</location>
    </subcellularLocation>
</comment>
<feature type="domain" description="Cyclin-like" evidence="11">
    <location>
        <begin position="47"/>
        <end position="142"/>
    </location>
</feature>
<evidence type="ECO:0000256" key="1">
    <source>
        <dbReference type="ARBA" id="ARBA00004123"/>
    </source>
</evidence>
<evidence type="ECO:0000313" key="13">
    <source>
        <dbReference type="Proteomes" id="UP000245942"/>
    </source>
</evidence>
<feature type="compositionally biased region" description="Low complexity" evidence="10">
    <location>
        <begin position="435"/>
        <end position="454"/>
    </location>
</feature>
<accession>A0A316UF29</accession>
<keyword evidence="4" id="KW-0805">Transcription regulation</keyword>
<dbReference type="Proteomes" id="UP000245942">
    <property type="component" value="Unassembled WGS sequence"/>
</dbReference>
<name>A0A316UF29_9BASI</name>
<dbReference type="Gene3D" id="1.10.472.10">
    <property type="entry name" value="Cyclin-like"/>
    <property type="match status" value="2"/>
</dbReference>
<evidence type="ECO:0000256" key="6">
    <source>
        <dbReference type="ARBA" id="ARBA00023159"/>
    </source>
</evidence>
<sequence>MAADYWRSSQANHWLLSPYELKLSRLEDIRYAGSEERVAAVTIWMANAISQLAKRFGLRQRVTATATVFFHRFYSVPPNAYCNTDPCMVATACLYVASKVEETPLHVRSVIVEAARAWTEYGHSSFPTSATGLAEMEFYLLRDLDYHLILHHPYRPLMAIVGAAGKTALEKSEAEAKTKAAKGGATLGSRGQAGLGAQAEALGVGSSKLGQPNFDMASLSQADVGKGGVSEEQDRAKAEEAAARKAMTAGDYGLPVARAEEIDDGVVQMAWFLLNDTYRHSPLHLLYPPYVLALSALYLALVLHETSREKMLASVKRMEERRKLWAEEVKRKEMEEEHSAKKVKLDESTPEASSAAKNAATASTSSFGRPGITSSHSSSPYATQSGNSRLPHGLPPRPGHLPPRPGAPLSREPSSSGNPLGRNTPASSTPYPAKGLPGLASSSFGAASLRSPSSTDPSQGVTGVDGTSFNSEAGPTPPPDVLTFLASLNLSPTHQLASCIQGMLDGYAVWGKVMRDIDGAEGSKRVMGWLENWRRMREEELRVLDMEALAAAAAAAAAATS</sequence>
<evidence type="ECO:0000259" key="11">
    <source>
        <dbReference type="SMART" id="SM00385"/>
    </source>
</evidence>
<dbReference type="GO" id="GO:0005634">
    <property type="term" value="C:nucleus"/>
    <property type="evidence" value="ECO:0007669"/>
    <property type="project" value="UniProtKB-SubCell"/>
</dbReference>
<gene>
    <name evidence="12" type="ORF">BCV69DRAFT_291810</name>
</gene>
<dbReference type="GeneID" id="37015503"/>
<dbReference type="SUPFAM" id="SSF47954">
    <property type="entry name" value="Cyclin-like"/>
    <property type="match status" value="2"/>
</dbReference>
<evidence type="ECO:0000256" key="3">
    <source>
        <dbReference type="ARBA" id="ARBA00022491"/>
    </source>
</evidence>
<evidence type="ECO:0000313" key="12">
    <source>
        <dbReference type="EMBL" id="PWN23849.1"/>
    </source>
</evidence>
<dbReference type="InterPro" id="IPR043198">
    <property type="entry name" value="Cyclin/Ssn8"/>
</dbReference>